<gene>
    <name evidence="2" type="ORF">TRM7557_02205</name>
</gene>
<name>A0A0P1GCQ4_9RHOB</name>
<evidence type="ECO:0000313" key="3">
    <source>
        <dbReference type="Proteomes" id="UP000052022"/>
    </source>
</evidence>
<evidence type="ECO:0000259" key="1">
    <source>
        <dbReference type="Pfam" id="PF12146"/>
    </source>
</evidence>
<evidence type="ECO:0000313" key="2">
    <source>
        <dbReference type="EMBL" id="CUH79133.1"/>
    </source>
</evidence>
<dbReference type="PANTHER" id="PTHR11614">
    <property type="entry name" value="PHOSPHOLIPASE-RELATED"/>
    <property type="match status" value="1"/>
</dbReference>
<dbReference type="InterPro" id="IPR022742">
    <property type="entry name" value="Hydrolase_4"/>
</dbReference>
<dbReference type="Gene3D" id="3.40.50.1820">
    <property type="entry name" value="alpha/beta hydrolase"/>
    <property type="match status" value="1"/>
</dbReference>
<dbReference type="Pfam" id="PF12146">
    <property type="entry name" value="Hydrolase_4"/>
    <property type="match status" value="1"/>
</dbReference>
<dbReference type="AlphaFoldDB" id="A0A0P1GCQ4"/>
<dbReference type="InterPro" id="IPR029058">
    <property type="entry name" value="AB_hydrolase_fold"/>
</dbReference>
<dbReference type="Proteomes" id="UP000052022">
    <property type="component" value="Unassembled WGS sequence"/>
</dbReference>
<organism evidence="2 3">
    <name type="scientific">Tritonibacter multivorans</name>
    <dbReference type="NCBI Taxonomy" id="928856"/>
    <lineage>
        <taxon>Bacteria</taxon>
        <taxon>Pseudomonadati</taxon>
        <taxon>Pseudomonadota</taxon>
        <taxon>Alphaproteobacteria</taxon>
        <taxon>Rhodobacterales</taxon>
        <taxon>Paracoccaceae</taxon>
        <taxon>Tritonibacter</taxon>
    </lineage>
</organism>
<dbReference type="EMBL" id="CYSD01000036">
    <property type="protein sequence ID" value="CUH79133.1"/>
    <property type="molecule type" value="Genomic_DNA"/>
</dbReference>
<dbReference type="SUPFAM" id="SSF53474">
    <property type="entry name" value="alpha/beta-Hydrolases"/>
    <property type="match status" value="1"/>
</dbReference>
<protein>
    <submittedName>
        <fullName evidence="2">Lysophospholipase L2</fullName>
    </submittedName>
</protein>
<reference evidence="2 3" key="1">
    <citation type="submission" date="2015-09" db="EMBL/GenBank/DDBJ databases">
        <authorList>
            <consortium name="Swine Surveillance"/>
        </authorList>
    </citation>
    <scope>NUCLEOTIDE SEQUENCE [LARGE SCALE GENOMIC DNA]</scope>
    <source>
        <strain evidence="2 3">CECT 7557</strain>
    </source>
</reference>
<feature type="domain" description="Serine aminopeptidase S33" evidence="1">
    <location>
        <begin position="44"/>
        <end position="297"/>
    </location>
</feature>
<sequence>MDMSPAPFLADVAKGPDGGSARWMITADGLRIRVGHWPAASGTAPKGTVLMFPGRTEFIEKYGRSAADLCARGYATLAIDWRGQGLADRMLAEPRLGHVEHFRDFQHDVAAVVRYAEAEGLPKPWYMVGHSMGGGIGLRALYEGLDVKACAFTGPMWGIRIPPMLQPLANFLARFGGHLGISNKLAPTLSIQSYVLTAPFEDNSLTSDAEMFDYIRMQVATYPGLGLGGPTINWLAEAMQECRALAAKPSPDLPCITFLGADEQIVHMGAIRDRMSRWPGGELFEIPGGRHEVLLERKDIRDTLHNRLAELFSA</sequence>
<dbReference type="OrthoDB" id="9788260at2"/>
<dbReference type="RefSeq" id="WP_058290258.1">
    <property type="nucleotide sequence ID" value="NZ_CYSD01000036.1"/>
</dbReference>
<proteinExistence type="predicted"/>
<dbReference type="STRING" id="928856.SAMN04488049_109116"/>
<accession>A0A0P1GCQ4</accession>
<keyword evidence="3" id="KW-1185">Reference proteome</keyword>
<dbReference type="InterPro" id="IPR051044">
    <property type="entry name" value="MAG_DAG_Lipase"/>
</dbReference>